<name>A0A835MT61_9ROSI</name>
<comment type="caution">
    <text evidence="1">The sequence shown here is derived from an EMBL/GenBank/DDBJ whole genome shotgun (WGS) entry which is preliminary data.</text>
</comment>
<gene>
    <name evidence="1" type="ORF">SADUNF_Sadunf08G0160900</name>
</gene>
<accession>A0A835MT61</accession>
<dbReference type="OrthoDB" id="1524379at2759"/>
<reference evidence="1 2" key="1">
    <citation type="submission" date="2020-10" db="EMBL/GenBank/DDBJ databases">
        <title>Plant Genome Project.</title>
        <authorList>
            <person name="Zhang R.-G."/>
        </authorList>
    </citation>
    <scope>NUCLEOTIDE SEQUENCE [LARGE SCALE GENOMIC DNA]</scope>
    <source>
        <strain evidence="1">FAFU-HL-1</strain>
        <tissue evidence="1">Leaf</tissue>
    </source>
</reference>
<organism evidence="1 2">
    <name type="scientific">Salix dunnii</name>
    <dbReference type="NCBI Taxonomy" id="1413687"/>
    <lineage>
        <taxon>Eukaryota</taxon>
        <taxon>Viridiplantae</taxon>
        <taxon>Streptophyta</taxon>
        <taxon>Embryophyta</taxon>
        <taxon>Tracheophyta</taxon>
        <taxon>Spermatophyta</taxon>
        <taxon>Magnoliopsida</taxon>
        <taxon>eudicotyledons</taxon>
        <taxon>Gunneridae</taxon>
        <taxon>Pentapetalae</taxon>
        <taxon>rosids</taxon>
        <taxon>fabids</taxon>
        <taxon>Malpighiales</taxon>
        <taxon>Salicaceae</taxon>
        <taxon>Saliceae</taxon>
        <taxon>Salix</taxon>
    </lineage>
</organism>
<dbReference type="EMBL" id="JADGMS010000008">
    <property type="protein sequence ID" value="KAF9677947.1"/>
    <property type="molecule type" value="Genomic_DNA"/>
</dbReference>
<dbReference type="AlphaFoldDB" id="A0A835MT61"/>
<evidence type="ECO:0000313" key="1">
    <source>
        <dbReference type="EMBL" id="KAF9677947.1"/>
    </source>
</evidence>
<protein>
    <submittedName>
        <fullName evidence="1">Uncharacterized protein</fullName>
    </submittedName>
</protein>
<evidence type="ECO:0000313" key="2">
    <source>
        <dbReference type="Proteomes" id="UP000657918"/>
    </source>
</evidence>
<proteinExistence type="predicted"/>
<dbReference type="Proteomes" id="UP000657918">
    <property type="component" value="Chromosome 8"/>
</dbReference>
<sequence>MEDKSMQKMHALKKTIKEDVLEHIRDAKTPYEAWNTFAKLFSKKNDMKLQLLKSELLSYKDDKINHHLLSLRICLLVNKPWVNKWEKCHLKVKWKRFASIKIGHAIGIWCEIC</sequence>
<keyword evidence="2" id="KW-1185">Reference proteome</keyword>